<keyword evidence="2 5" id="KW-0812">Transmembrane</keyword>
<name>A0A2H0LYB6_9BACT</name>
<feature type="transmembrane region" description="Helical" evidence="5">
    <location>
        <begin position="170"/>
        <end position="189"/>
    </location>
</feature>
<evidence type="ECO:0000313" key="8">
    <source>
        <dbReference type="Proteomes" id="UP000229641"/>
    </source>
</evidence>
<comment type="subcellular location">
    <subcellularLocation>
        <location evidence="1">Membrane</location>
        <topology evidence="1">Multi-pass membrane protein</topology>
    </subcellularLocation>
</comment>
<evidence type="ECO:0000256" key="4">
    <source>
        <dbReference type="ARBA" id="ARBA00023136"/>
    </source>
</evidence>
<dbReference type="InterPro" id="IPR051533">
    <property type="entry name" value="WaaL-like"/>
</dbReference>
<dbReference type="AlphaFoldDB" id="A0A2H0LYB6"/>
<proteinExistence type="predicted"/>
<evidence type="ECO:0000256" key="3">
    <source>
        <dbReference type="ARBA" id="ARBA00022989"/>
    </source>
</evidence>
<evidence type="ECO:0000256" key="1">
    <source>
        <dbReference type="ARBA" id="ARBA00004141"/>
    </source>
</evidence>
<feature type="transmembrane region" description="Helical" evidence="5">
    <location>
        <begin position="196"/>
        <end position="229"/>
    </location>
</feature>
<evidence type="ECO:0000256" key="2">
    <source>
        <dbReference type="ARBA" id="ARBA00022692"/>
    </source>
</evidence>
<gene>
    <name evidence="7" type="ORF">COV72_03335</name>
</gene>
<dbReference type="Pfam" id="PF04932">
    <property type="entry name" value="Wzy_C"/>
    <property type="match status" value="1"/>
</dbReference>
<dbReference type="Proteomes" id="UP000229641">
    <property type="component" value="Unassembled WGS sequence"/>
</dbReference>
<feature type="transmembrane region" description="Helical" evidence="5">
    <location>
        <begin position="383"/>
        <end position="400"/>
    </location>
</feature>
<dbReference type="EMBL" id="PCWA01000045">
    <property type="protein sequence ID" value="PIQ89388.1"/>
    <property type="molecule type" value="Genomic_DNA"/>
</dbReference>
<feature type="transmembrane region" description="Helical" evidence="5">
    <location>
        <begin position="235"/>
        <end position="258"/>
    </location>
</feature>
<evidence type="ECO:0000256" key="5">
    <source>
        <dbReference type="SAM" id="Phobius"/>
    </source>
</evidence>
<dbReference type="PANTHER" id="PTHR37422">
    <property type="entry name" value="TEICHURONIC ACID BIOSYNTHESIS PROTEIN TUAE"/>
    <property type="match status" value="1"/>
</dbReference>
<feature type="transmembrane region" description="Helical" evidence="5">
    <location>
        <begin position="12"/>
        <end position="41"/>
    </location>
</feature>
<evidence type="ECO:0000313" key="7">
    <source>
        <dbReference type="EMBL" id="PIQ89388.1"/>
    </source>
</evidence>
<organism evidence="7 8">
    <name type="scientific">Candidatus Ghiorseimicrobium undicola</name>
    <dbReference type="NCBI Taxonomy" id="1974746"/>
    <lineage>
        <taxon>Bacteria</taxon>
        <taxon>Pseudomonadati</taxon>
        <taxon>Candidatus Omnitrophota</taxon>
        <taxon>Candidatus Ghiorseimicrobium</taxon>
    </lineage>
</organism>
<feature type="domain" description="O-antigen ligase-related" evidence="6">
    <location>
        <begin position="201"/>
        <end position="339"/>
    </location>
</feature>
<feature type="transmembrane region" description="Helical" evidence="5">
    <location>
        <begin position="92"/>
        <end position="111"/>
    </location>
</feature>
<feature type="transmembrane region" description="Helical" evidence="5">
    <location>
        <begin position="322"/>
        <end position="346"/>
    </location>
</feature>
<evidence type="ECO:0000259" key="6">
    <source>
        <dbReference type="Pfam" id="PF04932"/>
    </source>
</evidence>
<feature type="transmembrane region" description="Helical" evidence="5">
    <location>
        <begin position="358"/>
        <end position="377"/>
    </location>
</feature>
<dbReference type="GO" id="GO:0016020">
    <property type="term" value="C:membrane"/>
    <property type="evidence" value="ECO:0007669"/>
    <property type="project" value="UniProtKB-SubCell"/>
</dbReference>
<sequence>MGLSVFDKIITFFFGLMIFFLPISKAVIEFSAVVCIITWFLKQVFIFTSGRKAIPLKSAANMLFGDFSLGGALTLFFLANILAVVFSSNMKLSVNALIFKLSEYILIFIIAKDSIRSKSQCKFIIYAFLSSLFFISLDGFFQAIFKYDLFRHRKLFQGRVTASFINPNDLGSYLITAIPLALSLAFSGLGKKIKTALAVLAISAVSILMFTLSKGAWLAFLLALLFWGRFSRKRYLLYVLAGILAIGFALPVFFKFSSFDLIKRMMLFSNDVGAMDRKFLWQAAIRMFIDKPAFGVGLGTFMENYPKFWLRPTTEIAYTHNCYLQTLAETGIFGLLTFLLFLYIWLKNTLQILAKPEKSFFYFSLLGLTVGLIAYLLNSFVDTNFYSLPIAVLFWFILGLQQAVSRIIKDEEKV</sequence>
<accession>A0A2H0LYB6</accession>
<protein>
    <recommendedName>
        <fullName evidence="6">O-antigen ligase-related domain-containing protein</fullName>
    </recommendedName>
</protein>
<keyword evidence="4 5" id="KW-0472">Membrane</keyword>
<comment type="caution">
    <text evidence="7">The sequence shown here is derived from an EMBL/GenBank/DDBJ whole genome shotgun (WGS) entry which is preliminary data.</text>
</comment>
<reference evidence="7 8" key="1">
    <citation type="submission" date="2017-09" db="EMBL/GenBank/DDBJ databases">
        <title>Depth-based differentiation of microbial function through sediment-hosted aquifers and enrichment of novel symbionts in the deep terrestrial subsurface.</title>
        <authorList>
            <person name="Probst A.J."/>
            <person name="Ladd B."/>
            <person name="Jarett J.K."/>
            <person name="Geller-Mcgrath D.E."/>
            <person name="Sieber C.M."/>
            <person name="Emerson J.B."/>
            <person name="Anantharaman K."/>
            <person name="Thomas B.C."/>
            <person name="Malmstrom R."/>
            <person name="Stieglmeier M."/>
            <person name="Klingl A."/>
            <person name="Woyke T."/>
            <person name="Ryan C.M."/>
            <person name="Banfield J.F."/>
        </authorList>
    </citation>
    <scope>NUCLEOTIDE SEQUENCE [LARGE SCALE GENOMIC DNA]</scope>
    <source>
        <strain evidence="7">CG11_big_fil_rev_8_21_14_0_20_42_13</strain>
    </source>
</reference>
<feature type="transmembrane region" description="Helical" evidence="5">
    <location>
        <begin position="279"/>
        <end position="302"/>
    </location>
</feature>
<feature type="transmembrane region" description="Helical" evidence="5">
    <location>
        <begin position="123"/>
        <end position="145"/>
    </location>
</feature>
<dbReference type="PANTHER" id="PTHR37422:SF13">
    <property type="entry name" value="LIPOPOLYSACCHARIDE BIOSYNTHESIS PROTEIN PA4999-RELATED"/>
    <property type="match status" value="1"/>
</dbReference>
<feature type="transmembrane region" description="Helical" evidence="5">
    <location>
        <begin position="62"/>
        <end position="86"/>
    </location>
</feature>
<dbReference type="InterPro" id="IPR007016">
    <property type="entry name" value="O-antigen_ligase-rel_domated"/>
</dbReference>
<keyword evidence="3 5" id="KW-1133">Transmembrane helix</keyword>